<dbReference type="AlphaFoldDB" id="A0A369BYB3"/>
<dbReference type="InterPro" id="IPR032025">
    <property type="entry name" value="DUF5063"/>
</dbReference>
<dbReference type="Gene3D" id="1.20.120.1550">
    <property type="entry name" value="Protein of unknown function DUF5063"/>
    <property type="match status" value="1"/>
</dbReference>
<evidence type="ECO:0000313" key="2">
    <source>
        <dbReference type="Proteomes" id="UP000252707"/>
    </source>
</evidence>
<sequence length="178" mass="19848">MSTSEQNLHNMANAAQQYCNLVETVDQLHCEEWIRQMAVVLARLHAAVATLEMEPVAGGYPAAPNFEARFELFSRIRELLGDYDGYWLEYDKVGEEACKSGSLADDFTDIYFDLKAGLDWLEAHPQDADGALALWHAGYKMHWGQHVVDASRQIYTLISAGWHRDAQGGPTGASDGKE</sequence>
<organism evidence="1 2">
    <name type="scientific">Thioalbus denitrificans</name>
    <dbReference type="NCBI Taxonomy" id="547122"/>
    <lineage>
        <taxon>Bacteria</taxon>
        <taxon>Pseudomonadati</taxon>
        <taxon>Pseudomonadota</taxon>
        <taxon>Gammaproteobacteria</taxon>
        <taxon>Chromatiales</taxon>
        <taxon>Ectothiorhodospiraceae</taxon>
        <taxon>Thioalbus</taxon>
    </lineage>
</organism>
<evidence type="ECO:0000313" key="1">
    <source>
        <dbReference type="EMBL" id="RCX26619.1"/>
    </source>
</evidence>
<keyword evidence="2" id="KW-1185">Reference proteome</keyword>
<proteinExistence type="predicted"/>
<reference evidence="1 2" key="1">
    <citation type="submission" date="2018-07" db="EMBL/GenBank/DDBJ databases">
        <title>Genomic Encyclopedia of Type Strains, Phase IV (KMG-IV): sequencing the most valuable type-strain genomes for metagenomic binning, comparative biology and taxonomic classification.</title>
        <authorList>
            <person name="Goeker M."/>
        </authorList>
    </citation>
    <scope>NUCLEOTIDE SEQUENCE [LARGE SCALE GENOMIC DNA]</scope>
    <source>
        <strain evidence="1 2">DSM 26407</strain>
    </source>
</reference>
<dbReference type="Proteomes" id="UP000252707">
    <property type="component" value="Unassembled WGS sequence"/>
</dbReference>
<protein>
    <submittedName>
        <fullName evidence="1">Uncharacterized protein DUF5063</fullName>
    </submittedName>
</protein>
<dbReference type="InterPro" id="IPR038312">
    <property type="entry name" value="DUF5063_sf"/>
</dbReference>
<gene>
    <name evidence="1" type="ORF">DFQ59_109148</name>
</gene>
<dbReference type="RefSeq" id="WP_114280697.1">
    <property type="nucleotide sequence ID" value="NZ_QPJY01000009.1"/>
</dbReference>
<name>A0A369BYB3_9GAMM</name>
<comment type="caution">
    <text evidence="1">The sequence shown here is derived from an EMBL/GenBank/DDBJ whole genome shotgun (WGS) entry which is preliminary data.</text>
</comment>
<dbReference type="Pfam" id="PF16702">
    <property type="entry name" value="DUF5063"/>
    <property type="match status" value="1"/>
</dbReference>
<dbReference type="EMBL" id="QPJY01000009">
    <property type="protein sequence ID" value="RCX26619.1"/>
    <property type="molecule type" value="Genomic_DNA"/>
</dbReference>
<accession>A0A369BYB3</accession>
<dbReference type="OrthoDB" id="5565794at2"/>